<keyword evidence="1" id="KW-1133">Transmembrane helix</keyword>
<organism evidence="2 3">
    <name type="scientific">Terrimonas rubra</name>
    <dbReference type="NCBI Taxonomy" id="1035890"/>
    <lineage>
        <taxon>Bacteria</taxon>
        <taxon>Pseudomonadati</taxon>
        <taxon>Bacteroidota</taxon>
        <taxon>Chitinophagia</taxon>
        <taxon>Chitinophagales</taxon>
        <taxon>Chitinophagaceae</taxon>
        <taxon>Terrimonas</taxon>
    </lineage>
</organism>
<accession>A0ABW6A1E7</accession>
<proteinExistence type="predicted"/>
<keyword evidence="1" id="KW-0812">Transmembrane</keyword>
<keyword evidence="3" id="KW-1185">Reference proteome</keyword>
<reference evidence="3" key="1">
    <citation type="journal article" date="2019" name="Int. J. Syst. Evol. Microbiol.">
        <title>The Global Catalogue of Microorganisms (GCM) 10K type strain sequencing project: providing services to taxonomists for standard genome sequencing and annotation.</title>
        <authorList>
            <consortium name="The Broad Institute Genomics Platform"/>
            <consortium name="The Broad Institute Genome Sequencing Center for Infectious Disease"/>
            <person name="Wu L."/>
            <person name="Ma J."/>
        </authorList>
    </citation>
    <scope>NUCLEOTIDE SEQUENCE [LARGE SCALE GENOMIC DNA]</scope>
    <source>
        <strain evidence="3">KCTC 23299</strain>
    </source>
</reference>
<comment type="caution">
    <text evidence="2">The sequence shown here is derived from an EMBL/GenBank/DDBJ whole genome shotgun (WGS) entry which is preliminary data.</text>
</comment>
<sequence>MTTMQDKMKYVPGVITTLTYLLMLGLNIFLILGRKKTSIRLDYLNDFLPEFYLHVSNFSISMLLIIVVGYIWILMGVGIKPLLFLALTVMVVNVIYELFIPVLNTRDITDAWYGVAGSIAGGLYLVLVKQYGVKPAPPVTTTANKTSV</sequence>
<dbReference type="Proteomes" id="UP001597511">
    <property type="component" value="Unassembled WGS sequence"/>
</dbReference>
<evidence type="ECO:0000256" key="1">
    <source>
        <dbReference type="SAM" id="Phobius"/>
    </source>
</evidence>
<feature type="transmembrane region" description="Helical" evidence="1">
    <location>
        <begin position="82"/>
        <end position="99"/>
    </location>
</feature>
<evidence type="ECO:0008006" key="4">
    <source>
        <dbReference type="Google" id="ProtNLM"/>
    </source>
</evidence>
<evidence type="ECO:0000313" key="2">
    <source>
        <dbReference type="EMBL" id="MFD2918530.1"/>
    </source>
</evidence>
<feature type="transmembrane region" description="Helical" evidence="1">
    <location>
        <begin position="111"/>
        <end position="128"/>
    </location>
</feature>
<gene>
    <name evidence="2" type="ORF">ACFS6H_02340</name>
</gene>
<feature type="transmembrane region" description="Helical" evidence="1">
    <location>
        <begin position="12"/>
        <end position="32"/>
    </location>
</feature>
<dbReference type="EMBL" id="JBHUOZ010000001">
    <property type="protein sequence ID" value="MFD2918530.1"/>
    <property type="molecule type" value="Genomic_DNA"/>
</dbReference>
<evidence type="ECO:0000313" key="3">
    <source>
        <dbReference type="Proteomes" id="UP001597511"/>
    </source>
</evidence>
<name>A0ABW6A1E7_9BACT</name>
<protein>
    <recommendedName>
        <fullName evidence="4">VanZ like family protein</fullName>
    </recommendedName>
</protein>
<dbReference type="RefSeq" id="WP_386094824.1">
    <property type="nucleotide sequence ID" value="NZ_JBHUOZ010000001.1"/>
</dbReference>
<keyword evidence="1" id="KW-0472">Membrane</keyword>
<feature type="transmembrane region" description="Helical" evidence="1">
    <location>
        <begin position="52"/>
        <end position="75"/>
    </location>
</feature>